<feature type="domain" description="DUF1023" evidence="1">
    <location>
        <begin position="354"/>
        <end position="518"/>
    </location>
</feature>
<dbReference type="InterPro" id="IPR036689">
    <property type="entry name" value="ESAT-6-like_sf"/>
</dbReference>
<protein>
    <recommendedName>
        <fullName evidence="1">DUF1023 domain-containing protein</fullName>
    </recommendedName>
</protein>
<reference evidence="2 3" key="1">
    <citation type="journal article" date="2019" name="Int. J. Syst. Evol. Microbiol.">
        <title>The Global Catalogue of Microorganisms (GCM) 10K type strain sequencing project: providing services to taxonomists for standard genome sequencing and annotation.</title>
        <authorList>
            <consortium name="The Broad Institute Genomics Platform"/>
            <consortium name="The Broad Institute Genome Sequencing Center for Infectious Disease"/>
            <person name="Wu L."/>
            <person name="Ma J."/>
        </authorList>
    </citation>
    <scope>NUCLEOTIDE SEQUENCE [LARGE SCALE GENOMIC DNA]</scope>
    <source>
        <strain evidence="2 3">JCM 10303</strain>
    </source>
</reference>
<accession>A0ABN1DNE1</accession>
<comment type="caution">
    <text evidence="2">The sequence shown here is derived from an EMBL/GenBank/DDBJ whole genome shotgun (WGS) entry which is preliminary data.</text>
</comment>
<dbReference type="RefSeq" id="WP_231849797.1">
    <property type="nucleotide sequence ID" value="NZ_BAAAGS010000045.1"/>
</dbReference>
<gene>
    <name evidence="2" type="ORF">GCM10009533_53460</name>
</gene>
<proteinExistence type="predicted"/>
<keyword evidence="3" id="KW-1185">Reference proteome</keyword>
<dbReference type="Gene3D" id="3.40.50.1820">
    <property type="entry name" value="alpha/beta hydrolase"/>
    <property type="match status" value="1"/>
</dbReference>
<dbReference type="SUPFAM" id="SSF53474">
    <property type="entry name" value="alpha/beta-Hydrolases"/>
    <property type="match status" value="1"/>
</dbReference>
<dbReference type="Proteomes" id="UP001500729">
    <property type="component" value="Unassembled WGS sequence"/>
</dbReference>
<dbReference type="SUPFAM" id="SSF140453">
    <property type="entry name" value="EsxAB dimer-like"/>
    <property type="match status" value="1"/>
</dbReference>
<evidence type="ECO:0000313" key="2">
    <source>
        <dbReference type="EMBL" id="GAA0548060.1"/>
    </source>
</evidence>
<dbReference type="InterPro" id="IPR010427">
    <property type="entry name" value="DUF1023"/>
</dbReference>
<evidence type="ECO:0000259" key="1">
    <source>
        <dbReference type="Pfam" id="PF06259"/>
    </source>
</evidence>
<name>A0ABN1DNE1_SACER</name>
<organism evidence="2 3">
    <name type="scientific">Saccharopolyspora erythraea</name>
    <name type="common">Streptomyces erythraeus</name>
    <dbReference type="NCBI Taxonomy" id="1836"/>
    <lineage>
        <taxon>Bacteria</taxon>
        <taxon>Bacillati</taxon>
        <taxon>Actinomycetota</taxon>
        <taxon>Actinomycetes</taxon>
        <taxon>Pseudonocardiales</taxon>
        <taxon>Pseudonocardiaceae</taxon>
        <taxon>Saccharopolyspora</taxon>
    </lineage>
</organism>
<dbReference type="EMBL" id="BAAAGS010000045">
    <property type="protein sequence ID" value="GAA0548060.1"/>
    <property type="molecule type" value="Genomic_DNA"/>
</dbReference>
<dbReference type="InterPro" id="IPR029058">
    <property type="entry name" value="AB_hydrolase_fold"/>
</dbReference>
<evidence type="ECO:0000313" key="3">
    <source>
        <dbReference type="Proteomes" id="UP001500729"/>
    </source>
</evidence>
<dbReference type="Pfam" id="PF06259">
    <property type="entry name" value="Abhydrolase_8"/>
    <property type="match status" value="1"/>
</dbReference>
<sequence length="779" mass="84576">MTLNTWVAGSPATMRTYARQVRAFEGAIERVATGQYQVRTKAAGEWEGQASEVFQGWVIQQGRDGDALAQLFPRVAQAVETWSDEIDTVKARMEQAKQVARDGELMVADLMIYPPKLSEAHPPPPLGDNPSPDDIRVTDQANARYEAIKALNEKKAAAWAEAQATVQQARGTERVAHEALIRALDVHRATLEAIPQSAAWGEAGAHPSSPASMALANAATLVETRAAEATRGMFEQAMGQGPAAVRGCWASLSDAQRADLSDRYPQMVGSADGVPAVVRDDVNRARLAQQRQALVDRIRDEKARLDPESENAQDWYRIEQMEQALDGIEALEEKIGPPNTGHFLLGIDSTGADGRGRVIVASGNPDTADHVMTMVPGTTADLGGAAGDVQRNDVMLGLAREMAPRQEVAAVMWCDYESPAEVFPYALSGSYSEDAGGDLAKFQEGLRATHDGPPSHNTILGHSYGSTVVGEAARDYGVHADDIAFLGSPGVGVENASELGVQPEHVWSGTSDSDAIEYGVTARPDQWFREGDYHIHGHDPSDPSFGARELPTDPNGGHTEYWDKKASLEGMARLTVGRRKGCDDRRHRALRNTVEAGSWSHPRLATSRPRCRSGHHAVCDREPRLRRLRRGAGHRYDVLHGVRASQRHRDPHPGHGHRMAAPAIQARGFGGGPAAPRRDHQLGRWTQVTVSDLPAHQSTRSFAPERTETASRVICRWPPRRCGCWRPRTRPCSASPSRRNSSCARRAETGAELRLVAAGAPGSVENPATDRLAVGWPTC</sequence>